<dbReference type="PROSITE" id="PS50045">
    <property type="entry name" value="SIGMA54_INTERACT_4"/>
    <property type="match status" value="1"/>
</dbReference>
<keyword evidence="1" id="KW-0547">Nucleotide-binding</keyword>
<evidence type="ECO:0000256" key="5">
    <source>
        <dbReference type="ARBA" id="ARBA00023159"/>
    </source>
</evidence>
<dbReference type="Gene3D" id="1.10.8.60">
    <property type="match status" value="1"/>
</dbReference>
<organism evidence="8">
    <name type="scientific">marine sediment metagenome</name>
    <dbReference type="NCBI Taxonomy" id="412755"/>
    <lineage>
        <taxon>unclassified sequences</taxon>
        <taxon>metagenomes</taxon>
        <taxon>ecological metagenomes</taxon>
    </lineage>
</organism>
<dbReference type="Pfam" id="PF02954">
    <property type="entry name" value="HTH_8"/>
    <property type="match status" value="1"/>
</dbReference>
<evidence type="ECO:0000256" key="1">
    <source>
        <dbReference type="ARBA" id="ARBA00022741"/>
    </source>
</evidence>
<protein>
    <recommendedName>
        <fullName evidence="7">Sigma-54 factor interaction domain-containing protein</fullName>
    </recommendedName>
</protein>
<feature type="domain" description="Sigma-54 factor interaction" evidence="7">
    <location>
        <begin position="1"/>
        <end position="112"/>
    </location>
</feature>
<keyword evidence="2" id="KW-0067">ATP-binding</keyword>
<dbReference type="InterPro" id="IPR027417">
    <property type="entry name" value="P-loop_NTPase"/>
</dbReference>
<sequence length="189" mass="21817">EQSFERVGGTKSVKVDFRLITATNKDLEKAMAKGLFREDLYHRLNVVTVHLPPLRQRKEDIPLLANYFLKRYNGVNGDKVRTISAEALDLLMDYEWPGNVRELENVVERAVVLTNNDVILPEDILLRPWKRISDSEIISPPRSISLVEGEKALIQKALKTTHWNQTKAAKLLGIHRNTLRRKTNYLKIH</sequence>
<evidence type="ECO:0000259" key="7">
    <source>
        <dbReference type="PROSITE" id="PS50045"/>
    </source>
</evidence>
<name>X1VT76_9ZZZZ</name>
<dbReference type="InterPro" id="IPR025944">
    <property type="entry name" value="Sigma_54_int_dom_CS"/>
</dbReference>
<keyword evidence="4" id="KW-0238">DNA-binding</keyword>
<accession>X1VT76</accession>
<feature type="non-terminal residue" evidence="8">
    <location>
        <position position="1"/>
    </location>
</feature>
<dbReference type="Pfam" id="PF00158">
    <property type="entry name" value="Sigma54_activat"/>
    <property type="match status" value="1"/>
</dbReference>
<evidence type="ECO:0000256" key="3">
    <source>
        <dbReference type="ARBA" id="ARBA00023015"/>
    </source>
</evidence>
<dbReference type="AlphaFoldDB" id="X1VT76"/>
<evidence type="ECO:0000256" key="6">
    <source>
        <dbReference type="ARBA" id="ARBA00023163"/>
    </source>
</evidence>
<comment type="caution">
    <text evidence="8">The sequence shown here is derived from an EMBL/GenBank/DDBJ whole genome shotgun (WGS) entry which is preliminary data.</text>
</comment>
<dbReference type="InterPro" id="IPR002197">
    <property type="entry name" value="HTH_Fis"/>
</dbReference>
<dbReference type="SUPFAM" id="SSF52540">
    <property type="entry name" value="P-loop containing nucleoside triphosphate hydrolases"/>
    <property type="match status" value="1"/>
</dbReference>
<dbReference type="PRINTS" id="PR01590">
    <property type="entry name" value="HTHFIS"/>
</dbReference>
<reference evidence="8" key="1">
    <citation type="journal article" date="2014" name="Front. Microbiol.">
        <title>High frequency of phylogenetically diverse reductive dehalogenase-homologous genes in deep subseafloor sedimentary metagenomes.</title>
        <authorList>
            <person name="Kawai M."/>
            <person name="Futagami T."/>
            <person name="Toyoda A."/>
            <person name="Takaki Y."/>
            <person name="Nishi S."/>
            <person name="Hori S."/>
            <person name="Arai W."/>
            <person name="Tsubouchi T."/>
            <person name="Morono Y."/>
            <person name="Uchiyama I."/>
            <person name="Ito T."/>
            <person name="Fujiyama A."/>
            <person name="Inagaki F."/>
            <person name="Takami H."/>
        </authorList>
    </citation>
    <scope>NUCLEOTIDE SEQUENCE</scope>
    <source>
        <strain evidence="8">Expedition CK06-06</strain>
    </source>
</reference>
<dbReference type="InterPro" id="IPR009057">
    <property type="entry name" value="Homeodomain-like_sf"/>
</dbReference>
<evidence type="ECO:0000256" key="2">
    <source>
        <dbReference type="ARBA" id="ARBA00022840"/>
    </source>
</evidence>
<dbReference type="GO" id="GO:0043565">
    <property type="term" value="F:sequence-specific DNA binding"/>
    <property type="evidence" value="ECO:0007669"/>
    <property type="project" value="InterPro"/>
</dbReference>
<dbReference type="GO" id="GO:0006355">
    <property type="term" value="P:regulation of DNA-templated transcription"/>
    <property type="evidence" value="ECO:0007669"/>
    <property type="project" value="InterPro"/>
</dbReference>
<gene>
    <name evidence="8" type="ORF">S12H4_51328</name>
</gene>
<dbReference type="SUPFAM" id="SSF46689">
    <property type="entry name" value="Homeodomain-like"/>
    <property type="match status" value="1"/>
</dbReference>
<dbReference type="Gene3D" id="3.40.50.300">
    <property type="entry name" value="P-loop containing nucleotide triphosphate hydrolases"/>
    <property type="match status" value="1"/>
</dbReference>
<dbReference type="PANTHER" id="PTHR32071">
    <property type="entry name" value="TRANSCRIPTIONAL REGULATORY PROTEIN"/>
    <property type="match status" value="1"/>
</dbReference>
<dbReference type="PROSITE" id="PS00688">
    <property type="entry name" value="SIGMA54_INTERACT_3"/>
    <property type="match status" value="1"/>
</dbReference>
<dbReference type="InterPro" id="IPR002078">
    <property type="entry name" value="Sigma_54_int"/>
</dbReference>
<dbReference type="Gene3D" id="1.10.10.60">
    <property type="entry name" value="Homeodomain-like"/>
    <property type="match status" value="1"/>
</dbReference>
<keyword evidence="6" id="KW-0804">Transcription</keyword>
<proteinExistence type="predicted"/>
<keyword evidence="5" id="KW-0010">Activator</keyword>
<dbReference type="GO" id="GO:0005524">
    <property type="term" value="F:ATP binding"/>
    <property type="evidence" value="ECO:0007669"/>
    <property type="project" value="UniProtKB-KW"/>
</dbReference>
<dbReference type="FunFam" id="1.10.8.60:FF:000014">
    <property type="entry name" value="DNA-binding transcriptional regulator NtrC"/>
    <property type="match status" value="1"/>
</dbReference>
<dbReference type="EMBL" id="BARW01032427">
    <property type="protein sequence ID" value="GAJ13115.1"/>
    <property type="molecule type" value="Genomic_DNA"/>
</dbReference>
<dbReference type="InterPro" id="IPR058031">
    <property type="entry name" value="AAA_lid_NorR"/>
</dbReference>
<keyword evidence="3" id="KW-0805">Transcription regulation</keyword>
<dbReference type="Pfam" id="PF25601">
    <property type="entry name" value="AAA_lid_14"/>
    <property type="match status" value="1"/>
</dbReference>
<evidence type="ECO:0000256" key="4">
    <source>
        <dbReference type="ARBA" id="ARBA00023125"/>
    </source>
</evidence>
<evidence type="ECO:0000313" key="8">
    <source>
        <dbReference type="EMBL" id="GAJ13115.1"/>
    </source>
</evidence>